<keyword evidence="1" id="KW-0812">Transmembrane</keyword>
<dbReference type="KEGG" id="mmil:sm9_0925"/>
<dbReference type="InterPro" id="IPR056071">
    <property type="entry name" value="DUF7654"/>
</dbReference>
<evidence type="ECO:0000313" key="5">
    <source>
        <dbReference type="Proteomes" id="UP000067738"/>
    </source>
</evidence>
<feature type="transmembrane region" description="Helical" evidence="1">
    <location>
        <begin position="276"/>
        <end position="292"/>
    </location>
</feature>
<feature type="transmembrane region" description="Helical" evidence="1">
    <location>
        <begin position="168"/>
        <end position="192"/>
    </location>
</feature>
<feature type="transmembrane region" description="Helical" evidence="1">
    <location>
        <begin position="241"/>
        <end position="264"/>
    </location>
</feature>
<dbReference type="InterPro" id="IPR056074">
    <property type="entry name" value="DUF7657"/>
</dbReference>
<feature type="transmembrane region" description="Helical" evidence="1">
    <location>
        <begin position="199"/>
        <end position="221"/>
    </location>
</feature>
<keyword evidence="1" id="KW-1133">Transmembrane helix</keyword>
<gene>
    <name evidence="4" type="ORF">sm9_0925</name>
</gene>
<evidence type="ECO:0000256" key="1">
    <source>
        <dbReference type="SAM" id="Phobius"/>
    </source>
</evidence>
<feature type="transmembrane region" description="Helical" evidence="1">
    <location>
        <begin position="53"/>
        <end position="76"/>
    </location>
</feature>
<dbReference type="Pfam" id="PF24672">
    <property type="entry name" value="DUF7654"/>
    <property type="match status" value="1"/>
</dbReference>
<sequence>MDLDYLNLNKKEILLILMCTLFFSFLSECYIVILENSSKIFNGGNFNAINLVFQMFSFKHLFLLIIIFFIVFTILFKKDLRYKMSLFLYKYRFLLGIVIFAVCVLFQIHGSSLGLLNLSANPHKSLFGIPFLIHGDEFSVSTPFALSQYYSNFAYFSDIVRSVPTDMFLLYGQPVLDIATLFRPFFWGYLFLPKGMGLSFYWIGRLIALLLVSFELGMLITNENKTLSLSYSLLITLSPLVQWWFGVNSLVEMLVFGQLAVILLNKFMIDSEFKNRLIYSVLIAICGVSYTISVYPAWQVPIAYIILALIIWVIYKNWKEFTYSKKDLIHVIVFLAIFSISLFYILTKSWDALITTMNTYYPGGRKYFGGVDLYYGAANPTYLLDYMRTLFYSLTPDQLNIKISLAYFVSFFPLGVILYLIVQFVQKQKDLLLHLLMAVYLFFLAYYLFTFPEIVGKVTLLSMSMSTRLLVIITLVDLFLVIRSLALLKPITYLKGLFSKKSLIISFLLVGIILGTDFYFMGTKYYSIPMLIVALILFGIAFFFILNSGENKKAQFGFLCCVIVISLACGGFANPVESGVDYYYNQPVIQEVSHIVESDPNAIWVVEGHEMFINEIIGVGAHTLNSVNIYPNFDLFSKLDPTNQSYNTYNRYAHLKIVFQNSFPTVIEIPSSTTLEKSDHVVVSLNTQDMKKLNITYILSKEDLSSLSNDNVTFSQIFEDNGVKIYKINQCRQVGEF</sequence>
<feature type="transmembrane region" description="Helical" evidence="1">
    <location>
        <begin position="558"/>
        <end position="576"/>
    </location>
</feature>
<accession>A0A0U3DS20</accession>
<feature type="transmembrane region" description="Helical" evidence="1">
    <location>
        <begin position="403"/>
        <end position="422"/>
    </location>
</feature>
<dbReference type="Proteomes" id="UP000067738">
    <property type="component" value="Chromosome"/>
</dbReference>
<feature type="transmembrane region" description="Helical" evidence="1">
    <location>
        <begin position="469"/>
        <end position="491"/>
    </location>
</feature>
<protein>
    <recommendedName>
        <fullName evidence="6">YfhO family protein</fullName>
    </recommendedName>
</protein>
<evidence type="ECO:0000313" key="4">
    <source>
        <dbReference type="EMBL" id="ALT68714.1"/>
    </source>
</evidence>
<feature type="transmembrane region" description="Helical" evidence="1">
    <location>
        <begin position="298"/>
        <end position="315"/>
    </location>
</feature>
<evidence type="ECO:0008006" key="6">
    <source>
        <dbReference type="Google" id="ProtNLM"/>
    </source>
</evidence>
<organism evidence="4 5">
    <name type="scientific">Methanobrevibacter millerae</name>
    <dbReference type="NCBI Taxonomy" id="230361"/>
    <lineage>
        <taxon>Archaea</taxon>
        <taxon>Methanobacteriati</taxon>
        <taxon>Methanobacteriota</taxon>
        <taxon>Methanomada group</taxon>
        <taxon>Methanobacteria</taxon>
        <taxon>Methanobacteriales</taxon>
        <taxon>Methanobacteriaceae</taxon>
        <taxon>Methanobrevibacter</taxon>
    </lineage>
</organism>
<evidence type="ECO:0000259" key="3">
    <source>
        <dbReference type="Pfam" id="PF24677"/>
    </source>
</evidence>
<feature type="transmembrane region" description="Helical" evidence="1">
    <location>
        <begin position="431"/>
        <end position="449"/>
    </location>
</feature>
<name>A0A0U3DS20_9EURY</name>
<feature type="transmembrane region" description="Helical" evidence="1">
    <location>
        <begin position="327"/>
        <end position="347"/>
    </location>
</feature>
<feature type="domain" description="DUF7654" evidence="2">
    <location>
        <begin position="584"/>
        <end position="729"/>
    </location>
</feature>
<keyword evidence="5" id="KW-1185">Reference proteome</keyword>
<reference evidence="4 5" key="1">
    <citation type="submission" date="2015-04" db="EMBL/GenBank/DDBJ databases">
        <title>The complete genome sequence of the rumen methanogen Methanobrevibacter millerae SM9.</title>
        <authorList>
            <person name="Leahy S.C."/>
            <person name="Kelly W.J."/>
            <person name="Pacheco D.M."/>
            <person name="Li D."/>
            <person name="Altermann E."/>
            <person name="Attwood G.T."/>
        </authorList>
    </citation>
    <scope>NUCLEOTIDE SEQUENCE [LARGE SCALE GENOMIC DNA]</scope>
    <source>
        <strain evidence="4 5">SM9</strain>
    </source>
</reference>
<proteinExistence type="predicted"/>
<feature type="transmembrane region" description="Helical" evidence="1">
    <location>
        <begin position="526"/>
        <end position="546"/>
    </location>
</feature>
<dbReference type="Pfam" id="PF24677">
    <property type="entry name" value="DUF7657"/>
    <property type="match status" value="1"/>
</dbReference>
<feature type="transmembrane region" description="Helical" evidence="1">
    <location>
        <begin position="88"/>
        <end position="108"/>
    </location>
</feature>
<keyword evidence="1" id="KW-0472">Membrane</keyword>
<dbReference type="PATRIC" id="fig|230361.4.peg.954"/>
<evidence type="ECO:0000259" key="2">
    <source>
        <dbReference type="Pfam" id="PF24672"/>
    </source>
</evidence>
<dbReference type="EMBL" id="CP011266">
    <property type="protein sequence ID" value="ALT68714.1"/>
    <property type="molecule type" value="Genomic_DNA"/>
</dbReference>
<feature type="domain" description="DUF7657" evidence="3">
    <location>
        <begin position="90"/>
        <end position="485"/>
    </location>
</feature>
<feature type="transmembrane region" description="Helical" evidence="1">
    <location>
        <begin position="503"/>
        <end position="520"/>
    </location>
</feature>
<dbReference type="AlphaFoldDB" id="A0A0U3DS20"/>
<feature type="transmembrane region" description="Helical" evidence="1">
    <location>
        <begin position="12"/>
        <end position="33"/>
    </location>
</feature>